<feature type="region of interest" description="Disordered" evidence="7">
    <location>
        <begin position="1"/>
        <end position="23"/>
    </location>
</feature>
<dbReference type="AlphaFoldDB" id="A0A1S3V2D8"/>
<dbReference type="PANTHER" id="PTHR15970:SF13">
    <property type="entry name" value="TRANSCRIPTION ELONGATION FACTOR EAF N-TERMINAL DOMAIN-CONTAINING PROTEIN"/>
    <property type="match status" value="1"/>
</dbReference>
<dbReference type="RefSeq" id="XP_014512316.1">
    <property type="nucleotide sequence ID" value="XM_014656830.2"/>
</dbReference>
<keyword evidence="5" id="KW-0804">Transcription</keyword>
<evidence type="ECO:0000256" key="5">
    <source>
        <dbReference type="ARBA" id="ARBA00023163"/>
    </source>
</evidence>
<dbReference type="RefSeq" id="XP_014512313.1">
    <property type="nucleotide sequence ID" value="XM_014656827.2"/>
</dbReference>
<sequence length="319" mass="34659">MANKSQEEPKTAPEPDRWYNLTLGPSFKDESSNKYCTLRYEFKPASVDKNKPGLLRKTKENRISVEFQNNQIGKPKVTFEGNSEDYRENDAVLFFDGETLRLERLHRAVKQLRHLRMPGESAGAAATAVAAPSGPALDPRSSPVGKSVKPASLGRSSFQAVPVEVERIDIGEPENTGVKVGSKRSSDYLNEPPINASPDAKNEVEEHHDIDIKDLFGSESPEDDNNVEEKDNVGFDMNVPHTDDDVVDMDDSGDEVDKGHSPAEAPETQANAEGRDEQTSTSSSSSGSGSSESGSGSSSSSDKEDSDKEDSDEDTVHSI</sequence>
<evidence type="ECO:0000259" key="8">
    <source>
        <dbReference type="Pfam" id="PF09816"/>
    </source>
</evidence>
<dbReference type="GeneID" id="106770969"/>
<dbReference type="RefSeq" id="XP_014512315.1">
    <property type="nucleotide sequence ID" value="XM_014656829.2"/>
</dbReference>
<dbReference type="GO" id="GO:0032783">
    <property type="term" value="C:super elongation complex"/>
    <property type="evidence" value="ECO:0007669"/>
    <property type="project" value="InterPro"/>
</dbReference>
<dbReference type="Pfam" id="PF09816">
    <property type="entry name" value="EAF"/>
    <property type="match status" value="1"/>
</dbReference>
<feature type="compositionally biased region" description="Low complexity" evidence="7">
    <location>
        <begin position="126"/>
        <end position="136"/>
    </location>
</feature>
<keyword evidence="6" id="KW-0539">Nucleus</keyword>
<reference evidence="10 11" key="2">
    <citation type="submission" date="2025-04" db="UniProtKB">
        <authorList>
            <consortium name="RefSeq"/>
        </authorList>
    </citation>
    <scope>IDENTIFICATION</scope>
    <source>
        <tissue evidence="10 11">Leaf</tissue>
    </source>
</reference>
<evidence type="ECO:0000313" key="13">
    <source>
        <dbReference type="RefSeq" id="XP_014512316.1"/>
    </source>
</evidence>
<evidence type="ECO:0000256" key="3">
    <source>
        <dbReference type="ARBA" id="ARBA00023015"/>
    </source>
</evidence>
<evidence type="ECO:0000256" key="6">
    <source>
        <dbReference type="ARBA" id="ARBA00023242"/>
    </source>
</evidence>
<organism evidence="9 11">
    <name type="scientific">Vigna radiata var. radiata</name>
    <name type="common">Mung bean</name>
    <name type="synonym">Phaseolus aureus</name>
    <dbReference type="NCBI Taxonomy" id="3916"/>
    <lineage>
        <taxon>Eukaryota</taxon>
        <taxon>Viridiplantae</taxon>
        <taxon>Streptophyta</taxon>
        <taxon>Embryophyta</taxon>
        <taxon>Tracheophyta</taxon>
        <taxon>Spermatophyta</taxon>
        <taxon>Magnoliopsida</taxon>
        <taxon>eudicotyledons</taxon>
        <taxon>Gunneridae</taxon>
        <taxon>Pentapetalae</taxon>
        <taxon>rosids</taxon>
        <taxon>fabids</taxon>
        <taxon>Fabales</taxon>
        <taxon>Fabaceae</taxon>
        <taxon>Papilionoideae</taxon>
        <taxon>50 kb inversion clade</taxon>
        <taxon>NPAAA clade</taxon>
        <taxon>indigoferoid/millettioid clade</taxon>
        <taxon>Phaseoleae</taxon>
        <taxon>Vigna</taxon>
    </lineage>
</organism>
<dbReference type="GO" id="GO:0006368">
    <property type="term" value="P:transcription elongation by RNA polymerase II"/>
    <property type="evidence" value="ECO:0007669"/>
    <property type="project" value="InterPro"/>
</dbReference>
<dbReference type="InterPro" id="IPR027093">
    <property type="entry name" value="EAF_fam"/>
</dbReference>
<dbReference type="PANTHER" id="PTHR15970">
    <property type="entry name" value="ELL-ASSOCIATED FACTOR EAF"/>
    <property type="match status" value="1"/>
</dbReference>
<keyword evidence="3" id="KW-0805">Transcription regulation</keyword>
<dbReference type="OrthoDB" id="125903at2759"/>
<evidence type="ECO:0000313" key="11">
    <source>
        <dbReference type="RefSeq" id="XP_014512314.1"/>
    </source>
</evidence>
<feature type="compositionally biased region" description="Basic and acidic residues" evidence="7">
    <location>
        <begin position="1"/>
        <end position="17"/>
    </location>
</feature>
<reference evidence="9" key="1">
    <citation type="journal article" date="2014" name="Nat. Commun.">
        <title>Genome sequence of mungbean and insights into evolution within Vigna species.</title>
        <authorList>
            <person name="Kang Y.J."/>
            <person name="Kim S.K."/>
            <person name="Kim M.Y."/>
            <person name="Lestari P."/>
            <person name="Kim K.H."/>
            <person name="Ha B.K."/>
            <person name="Jun T.H."/>
            <person name="Hwang W.J."/>
            <person name="Lee T."/>
            <person name="Lee J."/>
            <person name="Shim S."/>
            <person name="Yoon M.Y."/>
            <person name="Jang Y.E."/>
            <person name="Han K.S."/>
            <person name="Taeprayoon P."/>
            <person name="Yoon N."/>
            <person name="Somta P."/>
            <person name="Tanya P."/>
            <person name="Kim K.S."/>
            <person name="Gwag J.G."/>
            <person name="Moon J.K."/>
            <person name="Lee Y.H."/>
            <person name="Park B.S."/>
            <person name="Bombarely A."/>
            <person name="Doyle J.J."/>
            <person name="Jackson S.A."/>
            <person name="Schafleitner R."/>
            <person name="Srinives P."/>
            <person name="Varshney R.K."/>
            <person name="Lee S.H."/>
        </authorList>
    </citation>
    <scope>NUCLEOTIDE SEQUENCE [LARGE SCALE GENOMIC DNA]</scope>
    <source>
        <strain evidence="9">cv. VC1973A</strain>
    </source>
</reference>
<accession>A0A1S3V2D8</accession>
<dbReference type="RefSeq" id="XP_014512314.1">
    <property type="nucleotide sequence ID" value="XM_014656828.2"/>
</dbReference>
<name>A0A1S3V2D8_VIGRR</name>
<feature type="compositionally biased region" description="Acidic residues" evidence="7">
    <location>
        <begin position="245"/>
        <end position="254"/>
    </location>
</feature>
<evidence type="ECO:0000256" key="4">
    <source>
        <dbReference type="ARBA" id="ARBA00023159"/>
    </source>
</evidence>
<evidence type="ECO:0000313" key="10">
    <source>
        <dbReference type="RefSeq" id="XP_014512313.1"/>
    </source>
</evidence>
<evidence type="ECO:0000313" key="9">
    <source>
        <dbReference type="Proteomes" id="UP000087766"/>
    </source>
</evidence>
<dbReference type="KEGG" id="vra:106770969"/>
<dbReference type="InterPro" id="IPR019194">
    <property type="entry name" value="Tscrpt_elong_fac_Eaf_N"/>
</dbReference>
<protein>
    <submittedName>
        <fullName evidence="10 11">ELL-associated factor 1</fullName>
    </submittedName>
</protein>
<dbReference type="STRING" id="3916.A0A1S3V2D8"/>
<evidence type="ECO:0000256" key="2">
    <source>
        <dbReference type="ARBA" id="ARBA00007798"/>
    </source>
</evidence>
<feature type="compositionally biased region" description="Basic and acidic residues" evidence="7">
    <location>
        <begin position="200"/>
        <end position="216"/>
    </location>
</feature>
<keyword evidence="4" id="KW-0010">Activator</keyword>
<keyword evidence="9" id="KW-1185">Reference proteome</keyword>
<proteinExistence type="inferred from homology"/>
<comment type="subcellular location">
    <subcellularLocation>
        <location evidence="1">Nucleus</location>
    </subcellularLocation>
</comment>
<feature type="domain" description="Transcription elongation factor Eaf N-terminal" evidence="8">
    <location>
        <begin position="19"/>
        <end position="117"/>
    </location>
</feature>
<dbReference type="Gramene" id="Vradi08g20620.1">
    <property type="protein sequence ID" value="Vradi08g20620.1"/>
    <property type="gene ID" value="Vradi08g20620"/>
</dbReference>
<feature type="region of interest" description="Disordered" evidence="7">
    <location>
        <begin position="126"/>
        <end position="155"/>
    </location>
</feature>
<evidence type="ECO:0000256" key="7">
    <source>
        <dbReference type="SAM" id="MobiDB-lite"/>
    </source>
</evidence>
<feature type="region of interest" description="Disordered" evidence="7">
    <location>
        <begin position="167"/>
        <end position="319"/>
    </location>
</feature>
<dbReference type="Proteomes" id="UP000087766">
    <property type="component" value="Chromosome 8"/>
</dbReference>
<dbReference type="GO" id="GO:0003711">
    <property type="term" value="F:transcription elongation factor activity"/>
    <property type="evidence" value="ECO:0007669"/>
    <property type="project" value="TreeGrafter"/>
</dbReference>
<feature type="compositionally biased region" description="Low complexity" evidence="7">
    <location>
        <begin position="282"/>
        <end position="300"/>
    </location>
</feature>
<evidence type="ECO:0000313" key="12">
    <source>
        <dbReference type="RefSeq" id="XP_014512315.1"/>
    </source>
</evidence>
<comment type="similarity">
    <text evidence="2">Belongs to the EAF family.</text>
</comment>
<gene>
    <name evidence="10 11 12 13" type="primary">LOC106770969</name>
</gene>
<evidence type="ECO:0000256" key="1">
    <source>
        <dbReference type="ARBA" id="ARBA00004123"/>
    </source>
</evidence>